<evidence type="ECO:0000259" key="5">
    <source>
        <dbReference type="PROSITE" id="PS50931"/>
    </source>
</evidence>
<comment type="caution">
    <text evidence="6">The sequence shown here is derived from an EMBL/GenBank/DDBJ whole genome shotgun (WGS) entry which is preliminary data.</text>
</comment>
<accession>A0AB34C9A2</accession>
<name>A0AB34C9A2_9PSED</name>
<dbReference type="Pfam" id="PF00126">
    <property type="entry name" value="HTH_1"/>
    <property type="match status" value="1"/>
</dbReference>
<organism evidence="6 7">
    <name type="scientific">Pseudomonas chlororaphis</name>
    <dbReference type="NCBI Taxonomy" id="587753"/>
    <lineage>
        <taxon>Bacteria</taxon>
        <taxon>Pseudomonadati</taxon>
        <taxon>Pseudomonadota</taxon>
        <taxon>Gammaproteobacteria</taxon>
        <taxon>Pseudomonadales</taxon>
        <taxon>Pseudomonadaceae</taxon>
        <taxon>Pseudomonas</taxon>
    </lineage>
</organism>
<dbReference type="InterPro" id="IPR036388">
    <property type="entry name" value="WH-like_DNA-bd_sf"/>
</dbReference>
<evidence type="ECO:0000256" key="2">
    <source>
        <dbReference type="ARBA" id="ARBA00023015"/>
    </source>
</evidence>
<evidence type="ECO:0000256" key="3">
    <source>
        <dbReference type="ARBA" id="ARBA00023125"/>
    </source>
</evidence>
<dbReference type="PANTHER" id="PTHR30537:SF72">
    <property type="entry name" value="LYSR FAMILY TRANSCRIPTIONAL REGULATOR"/>
    <property type="match status" value="1"/>
</dbReference>
<dbReference type="InterPro" id="IPR058163">
    <property type="entry name" value="LysR-type_TF_proteobact-type"/>
</dbReference>
<evidence type="ECO:0000256" key="4">
    <source>
        <dbReference type="ARBA" id="ARBA00023163"/>
    </source>
</evidence>
<evidence type="ECO:0000313" key="6">
    <source>
        <dbReference type="EMBL" id="KAA5841765.1"/>
    </source>
</evidence>
<dbReference type="Gene3D" id="3.40.190.290">
    <property type="match status" value="1"/>
</dbReference>
<reference evidence="6 7" key="1">
    <citation type="submission" date="2019-09" db="EMBL/GenBank/DDBJ databases">
        <authorList>
            <person name="Vacheron J."/>
            <person name="Dubost A."/>
            <person name="Prigent-Combaret C."/>
            <person name="Muller D."/>
        </authorList>
    </citation>
    <scope>NUCLEOTIDE SEQUENCE [LARGE SCALE GENOMIC DNA]</scope>
    <source>
        <strain evidence="6 7">JV497</strain>
    </source>
</reference>
<keyword evidence="4" id="KW-0804">Transcription</keyword>
<dbReference type="GO" id="GO:0043565">
    <property type="term" value="F:sequence-specific DNA binding"/>
    <property type="evidence" value="ECO:0007669"/>
    <property type="project" value="TreeGrafter"/>
</dbReference>
<dbReference type="AlphaFoldDB" id="A0AB34C9A2"/>
<dbReference type="FunFam" id="1.10.10.10:FF:000001">
    <property type="entry name" value="LysR family transcriptional regulator"/>
    <property type="match status" value="1"/>
</dbReference>
<proteinExistence type="inferred from homology"/>
<dbReference type="EMBL" id="VWPC01000012">
    <property type="protein sequence ID" value="KAA5841765.1"/>
    <property type="molecule type" value="Genomic_DNA"/>
</dbReference>
<protein>
    <submittedName>
        <fullName evidence="6">LysR family transcriptional regulator</fullName>
    </submittedName>
</protein>
<dbReference type="InterPro" id="IPR005119">
    <property type="entry name" value="LysR_subst-bd"/>
</dbReference>
<dbReference type="SUPFAM" id="SSF53850">
    <property type="entry name" value="Periplasmic binding protein-like II"/>
    <property type="match status" value="1"/>
</dbReference>
<dbReference type="PRINTS" id="PR00039">
    <property type="entry name" value="HTHLYSR"/>
</dbReference>
<dbReference type="Gene3D" id="1.10.10.10">
    <property type="entry name" value="Winged helix-like DNA-binding domain superfamily/Winged helix DNA-binding domain"/>
    <property type="match status" value="1"/>
</dbReference>
<evidence type="ECO:0000313" key="7">
    <source>
        <dbReference type="Proteomes" id="UP000323924"/>
    </source>
</evidence>
<dbReference type="RefSeq" id="WP_150051189.1">
    <property type="nucleotide sequence ID" value="NZ_VWPC01000012.1"/>
</dbReference>
<dbReference type="PANTHER" id="PTHR30537">
    <property type="entry name" value="HTH-TYPE TRANSCRIPTIONAL REGULATOR"/>
    <property type="match status" value="1"/>
</dbReference>
<dbReference type="InterPro" id="IPR036390">
    <property type="entry name" value="WH_DNA-bd_sf"/>
</dbReference>
<dbReference type="Proteomes" id="UP000323924">
    <property type="component" value="Unassembled WGS sequence"/>
</dbReference>
<comment type="similarity">
    <text evidence="1">Belongs to the LysR transcriptional regulatory family.</text>
</comment>
<keyword evidence="2" id="KW-0805">Transcription regulation</keyword>
<sequence length="308" mass="33513">METLANLQSFVRSAEAGSFSAAARRLGITPAAVSRNVAQLEANLGVRLFQRSTRRLALTEAGERFLANVEGGLETVQAAIADVTSNAGEPAGVLRISAAPAFGRDYLLPLMPQFMKRYPAVVPEWHFDNRQVELIADGFDVAIGGGIELSPGVIARDLSPAHLVLVASPDCLSRHPLVRRPEQLNDLEHLAMRSLQSGKVRGWTLQGPKEQRAALELRPRLLVNDPQALCQSALMGLGVALLAIPDVLDHLQSGALERVLPDWYVDAGPISLYFAGQKLLPAKTRVFVDLLVSHARKQQWAKRFDARG</sequence>
<feature type="domain" description="HTH lysR-type" evidence="5">
    <location>
        <begin position="1"/>
        <end position="59"/>
    </location>
</feature>
<dbReference type="Pfam" id="PF03466">
    <property type="entry name" value="LysR_substrate"/>
    <property type="match status" value="1"/>
</dbReference>
<gene>
    <name evidence="6" type="ORF">F2A38_14575</name>
</gene>
<evidence type="ECO:0000256" key="1">
    <source>
        <dbReference type="ARBA" id="ARBA00009437"/>
    </source>
</evidence>
<dbReference type="GO" id="GO:0003700">
    <property type="term" value="F:DNA-binding transcription factor activity"/>
    <property type="evidence" value="ECO:0007669"/>
    <property type="project" value="InterPro"/>
</dbReference>
<dbReference type="PROSITE" id="PS50931">
    <property type="entry name" value="HTH_LYSR"/>
    <property type="match status" value="1"/>
</dbReference>
<dbReference type="InterPro" id="IPR000847">
    <property type="entry name" value="LysR_HTH_N"/>
</dbReference>
<keyword evidence="3" id="KW-0238">DNA-binding</keyword>
<dbReference type="GO" id="GO:0006351">
    <property type="term" value="P:DNA-templated transcription"/>
    <property type="evidence" value="ECO:0007669"/>
    <property type="project" value="TreeGrafter"/>
</dbReference>
<dbReference type="SUPFAM" id="SSF46785">
    <property type="entry name" value="Winged helix' DNA-binding domain"/>
    <property type="match status" value="1"/>
</dbReference>
<dbReference type="CDD" id="cd08422">
    <property type="entry name" value="PBP2_CrgA_like"/>
    <property type="match status" value="1"/>
</dbReference>